<name>A0A2M9Y3H6_9LEPT</name>
<keyword evidence="1" id="KW-1133">Transmembrane helix</keyword>
<organism evidence="2 3">
    <name type="scientific">Leptospira brenneri</name>
    <dbReference type="NCBI Taxonomy" id="2023182"/>
    <lineage>
        <taxon>Bacteria</taxon>
        <taxon>Pseudomonadati</taxon>
        <taxon>Spirochaetota</taxon>
        <taxon>Spirochaetia</taxon>
        <taxon>Leptospirales</taxon>
        <taxon>Leptospiraceae</taxon>
        <taxon>Leptospira</taxon>
    </lineage>
</organism>
<accession>A0A2M9Y3H6</accession>
<evidence type="ECO:0000256" key="1">
    <source>
        <dbReference type="SAM" id="Phobius"/>
    </source>
</evidence>
<dbReference type="SUPFAM" id="SSF69118">
    <property type="entry name" value="AhpD-like"/>
    <property type="match status" value="1"/>
</dbReference>
<evidence type="ECO:0008006" key="4">
    <source>
        <dbReference type="Google" id="ProtNLM"/>
    </source>
</evidence>
<comment type="caution">
    <text evidence="2">The sequence shown here is derived from an EMBL/GenBank/DDBJ whole genome shotgun (WGS) entry which is preliminary data.</text>
</comment>
<reference evidence="2" key="1">
    <citation type="journal article" date="2019" name="PLoS Negl. Trop. Dis.">
        <title>Revisiting the worldwide diversity of Leptospira species in the environment.</title>
        <authorList>
            <person name="Vincent A.T."/>
            <person name="Schiettekatte O."/>
            <person name="Bourhy P."/>
            <person name="Veyrier F.J."/>
            <person name="Picardeau M."/>
        </authorList>
    </citation>
    <scope>NUCLEOTIDE SEQUENCE [LARGE SCALE GENOMIC DNA]</scope>
    <source>
        <strain evidence="2">201800277</strain>
    </source>
</reference>
<keyword evidence="1" id="KW-0472">Membrane</keyword>
<sequence length="180" mass="20956">MSRISLTEYDSANQEVKKEYDYQISKNGRITNMKRTLLHSLPSYHAYMEWYVLKDEILPFLGERPFTIFSHALSAETDCLICSTFFRKIIFDWGDNPDTIQFNELEELLVEFAREIVKNSNAVSDSIFQKLRSKFDEKQIVLLTAFAGIMIATNIFNNVLKIPLDEVLKPYTKTGKQNHD</sequence>
<dbReference type="AlphaFoldDB" id="A0A2M9Y3H6"/>
<proteinExistence type="predicted"/>
<dbReference type="EMBL" id="RQFP01000014">
    <property type="protein sequence ID" value="TGK91392.1"/>
    <property type="molecule type" value="Genomic_DNA"/>
</dbReference>
<dbReference type="InterPro" id="IPR029032">
    <property type="entry name" value="AhpD-like"/>
</dbReference>
<dbReference type="OrthoDB" id="9807087at2"/>
<dbReference type="Proteomes" id="UP000297891">
    <property type="component" value="Unassembled WGS sequence"/>
</dbReference>
<dbReference type="Gene3D" id="1.20.1290.10">
    <property type="entry name" value="AhpD-like"/>
    <property type="match status" value="1"/>
</dbReference>
<protein>
    <recommendedName>
        <fullName evidence="4">Carboxymuconolactone decarboxylase family protein</fullName>
    </recommendedName>
</protein>
<evidence type="ECO:0000313" key="2">
    <source>
        <dbReference type="EMBL" id="TGK91392.1"/>
    </source>
</evidence>
<keyword evidence="3" id="KW-1185">Reference proteome</keyword>
<dbReference type="RefSeq" id="WP_100790339.1">
    <property type="nucleotide sequence ID" value="NZ_NPDQ01000003.1"/>
</dbReference>
<keyword evidence="1" id="KW-0812">Transmembrane</keyword>
<gene>
    <name evidence="2" type="ORF">EHQ30_14290</name>
</gene>
<feature type="transmembrane region" description="Helical" evidence="1">
    <location>
        <begin position="140"/>
        <end position="160"/>
    </location>
</feature>
<evidence type="ECO:0000313" key="3">
    <source>
        <dbReference type="Proteomes" id="UP000297891"/>
    </source>
</evidence>